<evidence type="ECO:0000313" key="3">
    <source>
        <dbReference type="Proteomes" id="UP000680750"/>
    </source>
</evidence>
<dbReference type="EMBL" id="AP023354">
    <property type="protein sequence ID" value="BCJ31320.1"/>
    <property type="molecule type" value="Genomic_DNA"/>
</dbReference>
<evidence type="ECO:0000259" key="1">
    <source>
        <dbReference type="Pfam" id="PF25109"/>
    </source>
</evidence>
<organism evidence="2 3">
    <name type="scientific">Actinocatenispora sera</name>
    <dbReference type="NCBI Taxonomy" id="390989"/>
    <lineage>
        <taxon>Bacteria</taxon>
        <taxon>Bacillati</taxon>
        <taxon>Actinomycetota</taxon>
        <taxon>Actinomycetes</taxon>
        <taxon>Micromonosporales</taxon>
        <taxon>Micromonosporaceae</taxon>
        <taxon>Actinocatenispora</taxon>
    </lineage>
</organism>
<dbReference type="InterPro" id="IPR036412">
    <property type="entry name" value="HAD-like_sf"/>
</dbReference>
<evidence type="ECO:0000313" key="2">
    <source>
        <dbReference type="EMBL" id="BCJ31320.1"/>
    </source>
</evidence>
<name>A0A810L6X6_9ACTN</name>
<dbReference type="Pfam" id="PF25109">
    <property type="entry name" value="HAD_PNKP"/>
    <property type="match status" value="1"/>
</dbReference>
<dbReference type="AlphaFoldDB" id="A0A810L6X6"/>
<reference evidence="2" key="1">
    <citation type="submission" date="2020-08" db="EMBL/GenBank/DDBJ databases">
        <title>Whole genome shotgun sequence of Actinocatenispora sera NBRC 101916.</title>
        <authorList>
            <person name="Komaki H."/>
            <person name="Tamura T."/>
        </authorList>
    </citation>
    <scope>NUCLEOTIDE SEQUENCE</scope>
    <source>
        <strain evidence="2">NBRC 101916</strain>
    </source>
</reference>
<dbReference type="RefSeq" id="WP_084130868.1">
    <property type="nucleotide sequence ID" value="NZ_AP023354.1"/>
</dbReference>
<gene>
    <name evidence="2" type="ORF">Asera_54280</name>
</gene>
<dbReference type="Gene3D" id="3.40.50.1000">
    <property type="entry name" value="HAD superfamily/HAD-like"/>
    <property type="match status" value="1"/>
</dbReference>
<dbReference type="KEGG" id="aser:Asera_54280"/>
<dbReference type="SUPFAM" id="SSF56784">
    <property type="entry name" value="HAD-like"/>
    <property type="match status" value="1"/>
</dbReference>
<dbReference type="InterPro" id="IPR023214">
    <property type="entry name" value="HAD_sf"/>
</dbReference>
<dbReference type="Proteomes" id="UP000680750">
    <property type="component" value="Chromosome"/>
</dbReference>
<dbReference type="OrthoDB" id="7592866at2"/>
<dbReference type="InterPro" id="IPR056782">
    <property type="entry name" value="HAD_PNKP"/>
</dbReference>
<keyword evidence="3" id="KW-1185">Reference proteome</keyword>
<feature type="domain" description="Polynucleotide kinase PNKP phosphatase" evidence="1">
    <location>
        <begin position="5"/>
        <end position="140"/>
    </location>
</feature>
<accession>A0A810L6X6</accession>
<sequence>MTKRPSAVLVDVDGTVALRGDRSPYDESRVHLDTPNLPVITAVRALHAAGQRIVFCSGRTDGCRAATERWLGEHVAVAHEGLHMRRAGDRRKDWVVKSELYREHIEPCYQVLLVLDDRDQVVRAWRELGLTVFQVAEGDF</sequence>
<proteinExistence type="predicted"/>
<protein>
    <recommendedName>
        <fullName evidence="1">Polynucleotide kinase PNKP phosphatase domain-containing protein</fullName>
    </recommendedName>
</protein>